<evidence type="ECO:0000313" key="2">
    <source>
        <dbReference type="EMBL" id="KAF9499195.1"/>
    </source>
</evidence>
<dbReference type="Proteomes" id="UP000807025">
    <property type="component" value="Unassembled WGS sequence"/>
</dbReference>
<feature type="compositionally biased region" description="Polar residues" evidence="1">
    <location>
        <begin position="111"/>
        <end position="129"/>
    </location>
</feature>
<protein>
    <submittedName>
        <fullName evidence="2">Uncharacterized protein</fullName>
    </submittedName>
</protein>
<reference evidence="2" key="1">
    <citation type="submission" date="2020-11" db="EMBL/GenBank/DDBJ databases">
        <authorList>
            <consortium name="DOE Joint Genome Institute"/>
            <person name="Ahrendt S."/>
            <person name="Riley R."/>
            <person name="Andreopoulos W."/>
            <person name="Labutti K."/>
            <person name="Pangilinan J."/>
            <person name="Ruiz-Duenas F.J."/>
            <person name="Barrasa J.M."/>
            <person name="Sanchez-Garcia M."/>
            <person name="Camarero S."/>
            <person name="Miyauchi S."/>
            <person name="Serrano A."/>
            <person name="Linde D."/>
            <person name="Babiker R."/>
            <person name="Drula E."/>
            <person name="Ayuso-Fernandez I."/>
            <person name="Pacheco R."/>
            <person name="Padilla G."/>
            <person name="Ferreira P."/>
            <person name="Barriuso J."/>
            <person name="Kellner H."/>
            <person name="Castanera R."/>
            <person name="Alfaro M."/>
            <person name="Ramirez L."/>
            <person name="Pisabarro A.G."/>
            <person name="Kuo A."/>
            <person name="Tritt A."/>
            <person name="Lipzen A."/>
            <person name="He G."/>
            <person name="Yan M."/>
            <person name="Ng V."/>
            <person name="Cullen D."/>
            <person name="Martin F."/>
            <person name="Rosso M.-N."/>
            <person name="Henrissat B."/>
            <person name="Hibbett D."/>
            <person name="Martinez A.T."/>
            <person name="Grigoriev I.V."/>
        </authorList>
    </citation>
    <scope>NUCLEOTIDE SEQUENCE</scope>
    <source>
        <strain evidence="2">ATCC 90797</strain>
    </source>
</reference>
<evidence type="ECO:0000256" key="1">
    <source>
        <dbReference type="SAM" id="MobiDB-lite"/>
    </source>
</evidence>
<keyword evidence="3" id="KW-1185">Reference proteome</keyword>
<dbReference type="AlphaFoldDB" id="A0A9P6DJD3"/>
<gene>
    <name evidence="2" type="ORF">BDN71DRAFT_1428234</name>
</gene>
<name>A0A9P6DJD3_PLEER</name>
<evidence type="ECO:0000313" key="3">
    <source>
        <dbReference type="Proteomes" id="UP000807025"/>
    </source>
</evidence>
<dbReference type="OrthoDB" id="3268838at2759"/>
<organism evidence="2 3">
    <name type="scientific">Pleurotus eryngii</name>
    <name type="common">Boletus of the steppes</name>
    <dbReference type="NCBI Taxonomy" id="5323"/>
    <lineage>
        <taxon>Eukaryota</taxon>
        <taxon>Fungi</taxon>
        <taxon>Dikarya</taxon>
        <taxon>Basidiomycota</taxon>
        <taxon>Agaricomycotina</taxon>
        <taxon>Agaricomycetes</taxon>
        <taxon>Agaricomycetidae</taxon>
        <taxon>Agaricales</taxon>
        <taxon>Pleurotineae</taxon>
        <taxon>Pleurotaceae</taxon>
        <taxon>Pleurotus</taxon>
    </lineage>
</organism>
<accession>A0A9P6DJD3</accession>
<dbReference type="EMBL" id="MU154533">
    <property type="protein sequence ID" value="KAF9499195.1"/>
    <property type="molecule type" value="Genomic_DNA"/>
</dbReference>
<comment type="caution">
    <text evidence="2">The sequence shown here is derived from an EMBL/GenBank/DDBJ whole genome shotgun (WGS) entry which is preliminary data.</text>
</comment>
<proteinExistence type="predicted"/>
<sequence>MGYFDVFEPTFLQAALQKEQNLRNMVFGKDAWCQSGGTIWHPNSLQIHFKGVLSMKITNHFSSSKNGCAHYFSLPRTWASHHNGQNFRQALLEYHQYSTIKDNLTNQCCHHQQNTGTPKIPNKGQNLLQDKSDRHYSGQYPTPPD</sequence>
<feature type="region of interest" description="Disordered" evidence="1">
    <location>
        <begin position="111"/>
        <end position="145"/>
    </location>
</feature>